<evidence type="ECO:0000313" key="9">
    <source>
        <dbReference type="EMBL" id="GEJ55477.1"/>
    </source>
</evidence>
<proteinExistence type="predicted"/>
<evidence type="ECO:0000313" key="10">
    <source>
        <dbReference type="Proteomes" id="UP000503640"/>
    </source>
</evidence>
<dbReference type="AlphaFoldDB" id="A0A7I9VHG4"/>
<keyword evidence="5 7" id="KW-1133">Transmembrane helix</keyword>
<evidence type="ECO:0000256" key="1">
    <source>
        <dbReference type="ARBA" id="ARBA00004141"/>
    </source>
</evidence>
<evidence type="ECO:0000256" key="5">
    <source>
        <dbReference type="ARBA" id="ARBA00022989"/>
    </source>
</evidence>
<dbReference type="PANTHER" id="PTHR43867:SF2">
    <property type="entry name" value="CELLULOSE SYNTHASE CATALYTIC SUBUNIT A [UDP-FORMING]"/>
    <property type="match status" value="1"/>
</dbReference>
<gene>
    <name evidence="9" type="ORF">AMYX_02180</name>
</gene>
<protein>
    <recommendedName>
        <fullName evidence="8">Glycosyltransferase 2-like domain-containing protein</fullName>
    </recommendedName>
</protein>
<dbReference type="SUPFAM" id="SSF53448">
    <property type="entry name" value="Nucleotide-diphospho-sugar transferases"/>
    <property type="match status" value="1"/>
</dbReference>
<evidence type="ECO:0000256" key="7">
    <source>
        <dbReference type="SAM" id="Phobius"/>
    </source>
</evidence>
<dbReference type="CDD" id="cd06421">
    <property type="entry name" value="CESA_CelA_like"/>
    <property type="match status" value="1"/>
</dbReference>
<comment type="caution">
    <text evidence="9">The sequence shown here is derived from an EMBL/GenBank/DDBJ whole genome shotgun (WGS) entry which is preliminary data.</text>
</comment>
<evidence type="ECO:0000256" key="2">
    <source>
        <dbReference type="ARBA" id="ARBA00022676"/>
    </source>
</evidence>
<keyword evidence="6 7" id="KW-0472">Membrane</keyword>
<dbReference type="Pfam" id="PF00535">
    <property type="entry name" value="Glycos_transf_2"/>
    <property type="match status" value="1"/>
</dbReference>
<dbReference type="PANTHER" id="PTHR43867">
    <property type="entry name" value="CELLULOSE SYNTHASE CATALYTIC SUBUNIT A [UDP-FORMING]"/>
    <property type="match status" value="1"/>
</dbReference>
<dbReference type="InterPro" id="IPR050321">
    <property type="entry name" value="Glycosyltr_2/OpgH_subfam"/>
</dbReference>
<evidence type="ECO:0000256" key="6">
    <source>
        <dbReference type="ARBA" id="ARBA00023136"/>
    </source>
</evidence>
<keyword evidence="2" id="KW-0328">Glycosyltransferase</keyword>
<dbReference type="InterPro" id="IPR029044">
    <property type="entry name" value="Nucleotide-diphossugar_trans"/>
</dbReference>
<feature type="transmembrane region" description="Helical" evidence="7">
    <location>
        <begin position="62"/>
        <end position="85"/>
    </location>
</feature>
<feature type="transmembrane region" description="Helical" evidence="7">
    <location>
        <begin position="543"/>
        <end position="563"/>
    </location>
</feature>
<organism evidence="9 10">
    <name type="scientific">Anaeromyxobacter diazotrophicus</name>
    <dbReference type="NCBI Taxonomy" id="2590199"/>
    <lineage>
        <taxon>Bacteria</taxon>
        <taxon>Pseudomonadati</taxon>
        <taxon>Myxococcota</taxon>
        <taxon>Myxococcia</taxon>
        <taxon>Myxococcales</taxon>
        <taxon>Cystobacterineae</taxon>
        <taxon>Anaeromyxobacteraceae</taxon>
        <taxon>Anaeromyxobacter</taxon>
    </lineage>
</organism>
<accession>A0A7I9VHG4</accession>
<dbReference type="Gene3D" id="3.90.550.10">
    <property type="entry name" value="Spore Coat Polysaccharide Biosynthesis Protein SpsA, Chain A"/>
    <property type="match status" value="1"/>
</dbReference>
<dbReference type="GO" id="GO:0016758">
    <property type="term" value="F:hexosyltransferase activity"/>
    <property type="evidence" value="ECO:0007669"/>
    <property type="project" value="TreeGrafter"/>
</dbReference>
<feature type="transmembrane region" description="Helical" evidence="7">
    <location>
        <begin position="33"/>
        <end position="50"/>
    </location>
</feature>
<dbReference type="InterPro" id="IPR001173">
    <property type="entry name" value="Glyco_trans_2-like"/>
</dbReference>
<name>A0A7I9VHG4_9BACT</name>
<feature type="transmembrane region" description="Helical" evidence="7">
    <location>
        <begin position="438"/>
        <end position="466"/>
    </location>
</feature>
<keyword evidence="3" id="KW-0808">Transferase</keyword>
<feature type="transmembrane region" description="Helical" evidence="7">
    <location>
        <begin position="478"/>
        <end position="500"/>
    </location>
</feature>
<sequence length="611" mass="67343">MTGAGGPTVDATCARCEDRLPGEPVAPSSARDLTFQALAVFAFLLGLRYLTWRWTSSLNPSALAFAVMIAAAESLAFLGDVLFFLSIWRITPVASPPPPATLREIGASPATPDRELRVDVFIATYDEPVELVALSVRDAKRLRYPHPLTLRIHVLDDGRRGAMRDMAREEGVGYLTRPDNAGYKAGNLRNGLQHTDGDLVVICDADTRPLPGLLEETLGYFRDPRVAWVQTPQWFYDVSPGTPLPEWLASRLRLGPAGGALGRGIELLLGPITVGGDPLGNDASTFYGVIQASRNWCNAAFCCGAGSIHRREAVMESALKQFAQEVTAATRRFADRVPDRALRRPLAAAVAGAAARRTELMPYRFHVSEDIYTSIIVHADPRRRWRSVHHPRPLTRMLSPQDLLAWTIQRFKYASGTLDIGWHDNPLKRPGLTAWQKLMYLATIYSYLSPLWLVPLLLAPVVFFFAGVTPVVAFDPEFFAQIVPFLVAKRLAFMVGTWGFRTWRAEQYHLASAWLHLKALLHVLAGKPLRFPVTPKTRAERRFLRLVAPHVLLVAAMAAGLVYRGSLIASGRAPADTTAYLVNVFWSLYGTLCLLPMIAAGLGRRPGAALA</sequence>
<feature type="domain" description="Glycosyltransferase 2-like" evidence="8">
    <location>
        <begin position="120"/>
        <end position="246"/>
    </location>
</feature>
<reference evidence="10" key="1">
    <citation type="journal article" date="2020" name="Appl. Environ. Microbiol.">
        <title>Diazotrophic Anaeromyxobacter Isolates from Soils.</title>
        <authorList>
            <person name="Masuda Y."/>
            <person name="Yamanaka H."/>
            <person name="Xu Z.X."/>
            <person name="Shiratori Y."/>
            <person name="Aono T."/>
            <person name="Amachi S."/>
            <person name="Senoo K."/>
            <person name="Itoh H."/>
        </authorList>
    </citation>
    <scope>NUCLEOTIDE SEQUENCE [LARGE SCALE GENOMIC DNA]</scope>
    <source>
        <strain evidence="10">R267</strain>
    </source>
</reference>
<evidence type="ECO:0000256" key="3">
    <source>
        <dbReference type="ARBA" id="ARBA00022679"/>
    </source>
</evidence>
<feature type="transmembrane region" description="Helical" evidence="7">
    <location>
        <begin position="583"/>
        <end position="603"/>
    </location>
</feature>
<keyword evidence="4 7" id="KW-0812">Transmembrane</keyword>
<comment type="subcellular location">
    <subcellularLocation>
        <location evidence="1">Membrane</location>
        <topology evidence="1">Multi-pass membrane protein</topology>
    </subcellularLocation>
</comment>
<evidence type="ECO:0000259" key="8">
    <source>
        <dbReference type="Pfam" id="PF00535"/>
    </source>
</evidence>
<dbReference type="EMBL" id="BJTG01000001">
    <property type="protein sequence ID" value="GEJ55477.1"/>
    <property type="molecule type" value="Genomic_DNA"/>
</dbReference>
<dbReference type="Proteomes" id="UP000503640">
    <property type="component" value="Unassembled WGS sequence"/>
</dbReference>
<keyword evidence="10" id="KW-1185">Reference proteome</keyword>
<evidence type="ECO:0000256" key="4">
    <source>
        <dbReference type="ARBA" id="ARBA00022692"/>
    </source>
</evidence>
<dbReference type="GO" id="GO:0005886">
    <property type="term" value="C:plasma membrane"/>
    <property type="evidence" value="ECO:0007669"/>
    <property type="project" value="TreeGrafter"/>
</dbReference>